<evidence type="ECO:0000259" key="4">
    <source>
        <dbReference type="PROSITE" id="PS50115"/>
    </source>
</evidence>
<dbReference type="PROSITE" id="PS50115">
    <property type="entry name" value="ARFGAP"/>
    <property type="match status" value="1"/>
</dbReference>
<feature type="region of interest" description="Disordered" evidence="2">
    <location>
        <begin position="17"/>
        <end position="133"/>
    </location>
</feature>
<evidence type="ECO:0000313" key="6">
    <source>
        <dbReference type="Proteomes" id="UP001476798"/>
    </source>
</evidence>
<dbReference type="EMBL" id="JAHRIO010061987">
    <property type="protein sequence ID" value="MEQ2179092.1"/>
    <property type="molecule type" value="Genomic_DNA"/>
</dbReference>
<dbReference type="InterPro" id="IPR001164">
    <property type="entry name" value="ArfGAP_dom"/>
</dbReference>
<keyword evidence="1" id="KW-0863">Zinc-finger</keyword>
<dbReference type="SMART" id="SM00233">
    <property type="entry name" value="PH"/>
    <property type="match status" value="2"/>
</dbReference>
<organism evidence="5 6">
    <name type="scientific">Goodea atripinnis</name>
    <dbReference type="NCBI Taxonomy" id="208336"/>
    <lineage>
        <taxon>Eukaryota</taxon>
        <taxon>Metazoa</taxon>
        <taxon>Chordata</taxon>
        <taxon>Craniata</taxon>
        <taxon>Vertebrata</taxon>
        <taxon>Euteleostomi</taxon>
        <taxon>Actinopterygii</taxon>
        <taxon>Neopterygii</taxon>
        <taxon>Teleostei</taxon>
        <taxon>Neoteleostei</taxon>
        <taxon>Acanthomorphata</taxon>
        <taxon>Ovalentaria</taxon>
        <taxon>Atherinomorphae</taxon>
        <taxon>Cyprinodontiformes</taxon>
        <taxon>Goodeidae</taxon>
        <taxon>Goodea</taxon>
    </lineage>
</organism>
<feature type="domain" description="PH" evidence="3">
    <location>
        <begin position="297"/>
        <end position="386"/>
    </location>
</feature>
<reference evidence="5 6" key="1">
    <citation type="submission" date="2021-06" db="EMBL/GenBank/DDBJ databases">
        <authorList>
            <person name="Palmer J.M."/>
        </authorList>
    </citation>
    <scope>NUCLEOTIDE SEQUENCE [LARGE SCALE GENOMIC DNA]</scope>
    <source>
        <strain evidence="5 6">GA_2019</strain>
        <tissue evidence="5">Muscle</tissue>
    </source>
</reference>
<feature type="domain" description="PH" evidence="3">
    <location>
        <begin position="190"/>
        <end position="282"/>
    </location>
</feature>
<keyword evidence="1" id="KW-0479">Metal-binding</keyword>
<dbReference type="SMART" id="SM00105">
    <property type="entry name" value="ArfGap"/>
    <property type="match status" value="1"/>
</dbReference>
<accession>A0ABV0P6L1</accession>
<dbReference type="Gene3D" id="1.10.220.150">
    <property type="entry name" value="Arf GTPase activating protein"/>
    <property type="match status" value="1"/>
</dbReference>
<feature type="compositionally biased region" description="Polar residues" evidence="2">
    <location>
        <begin position="48"/>
        <end position="57"/>
    </location>
</feature>
<feature type="compositionally biased region" description="Polar residues" evidence="2">
    <location>
        <begin position="17"/>
        <end position="28"/>
    </location>
</feature>
<protein>
    <submittedName>
        <fullName evidence="5">Uncharacterized protein</fullName>
    </submittedName>
</protein>
<feature type="domain" description="Arf-GAP" evidence="4">
    <location>
        <begin position="392"/>
        <end position="460"/>
    </location>
</feature>
<dbReference type="SUPFAM" id="SSF57863">
    <property type="entry name" value="ArfGap/RecO-like zinc finger"/>
    <property type="match status" value="1"/>
</dbReference>
<keyword evidence="6" id="KW-1185">Reference proteome</keyword>
<feature type="compositionally biased region" description="Low complexity" evidence="2">
    <location>
        <begin position="34"/>
        <end position="47"/>
    </location>
</feature>
<comment type="caution">
    <text evidence="5">The sequence shown here is derived from an EMBL/GenBank/DDBJ whole genome shotgun (WGS) entry which is preliminary data.</text>
</comment>
<dbReference type="InterPro" id="IPR038508">
    <property type="entry name" value="ArfGAP_dom_sf"/>
</dbReference>
<gene>
    <name evidence="5" type="ORF">GOODEAATRI_021072</name>
</gene>
<dbReference type="SUPFAM" id="SSF50729">
    <property type="entry name" value="PH domain-like"/>
    <property type="match status" value="2"/>
</dbReference>
<dbReference type="PANTHER" id="PTHR45899">
    <property type="entry name" value="RHO GTPASE ACTIVATING PROTEIN AT 15B, ISOFORM C"/>
    <property type="match status" value="1"/>
</dbReference>
<sequence>MFKRAVLRVLFTRSDSTMVPEVSSSSLHCSADMSCSTLPPSPSSTNTGTEELTQRDPTPQVPLRSRTPQTPDNSQPSVQPEAQPALPSRRISKPPFCISSDNSSDDYEDTDLFNSSVQRRKVTDRDMSLQVPNNQKERVCSFYSDDELLDEDDSPPWQSEIIGSQTGSFCLPHTGRLSTPIKEDSSQHSTVIKMGWLDKNPPQGALYYQRRWVKLEVDYLRYFDNEKEVYSKGFISTVFITNVSSVGELKFEVATNNRTFIFRAESEAERNEWVTVLRDCTGGRHSQSTMNAGSSLAPDSQGYLELRGLRSKLYTVVALDKVFLYKNIDDFRIGVGITSIDMNVGNVKDSDRRSFDLTTPYRIFSFIAESEQTREQWVKAMRNAIGEALSNSEVVERIWAEPSNSLCADCSAPNPDWAAINLCVVICKRCAGEHRGLGPSISKVRSLKMDKKVWTEELIQ</sequence>
<dbReference type="PANTHER" id="PTHR45899:SF3">
    <property type="entry name" value="ARF-GAP WITH RHO-GAP DOMAIN, ANK REPEAT AND PH DOMAIN-CONTAINING PROTEIN 1"/>
    <property type="match status" value="1"/>
</dbReference>
<name>A0ABV0P6L1_9TELE</name>
<dbReference type="Pfam" id="PF00169">
    <property type="entry name" value="PH"/>
    <property type="match status" value="1"/>
</dbReference>
<proteinExistence type="predicted"/>
<dbReference type="InterPro" id="IPR037278">
    <property type="entry name" value="ARFGAP/RecO"/>
</dbReference>
<dbReference type="InterPro" id="IPR011993">
    <property type="entry name" value="PH-like_dom_sf"/>
</dbReference>
<dbReference type="InterPro" id="IPR052227">
    <property type="entry name" value="Arf-Rho-GAP_ANK-PH_domain"/>
</dbReference>
<dbReference type="PROSITE" id="PS50003">
    <property type="entry name" value="PH_DOMAIN"/>
    <property type="match status" value="2"/>
</dbReference>
<dbReference type="Pfam" id="PF01412">
    <property type="entry name" value="ArfGap"/>
    <property type="match status" value="1"/>
</dbReference>
<evidence type="ECO:0000256" key="2">
    <source>
        <dbReference type="SAM" id="MobiDB-lite"/>
    </source>
</evidence>
<dbReference type="Proteomes" id="UP001476798">
    <property type="component" value="Unassembled WGS sequence"/>
</dbReference>
<dbReference type="InterPro" id="IPR001849">
    <property type="entry name" value="PH_domain"/>
</dbReference>
<feature type="compositionally biased region" description="Polar residues" evidence="2">
    <location>
        <begin position="66"/>
        <end position="80"/>
    </location>
</feature>
<evidence type="ECO:0000259" key="3">
    <source>
        <dbReference type="PROSITE" id="PS50003"/>
    </source>
</evidence>
<feature type="non-terminal residue" evidence="5">
    <location>
        <position position="460"/>
    </location>
</feature>
<dbReference type="Gene3D" id="2.30.29.30">
    <property type="entry name" value="Pleckstrin-homology domain (PH domain)/Phosphotyrosine-binding domain (PTB)"/>
    <property type="match status" value="2"/>
</dbReference>
<evidence type="ECO:0000256" key="1">
    <source>
        <dbReference type="PROSITE-ProRule" id="PRU00288"/>
    </source>
</evidence>
<evidence type="ECO:0000313" key="5">
    <source>
        <dbReference type="EMBL" id="MEQ2179092.1"/>
    </source>
</evidence>
<keyword evidence="1" id="KW-0862">Zinc</keyword>
<dbReference type="PRINTS" id="PR00405">
    <property type="entry name" value="REVINTRACTNG"/>
</dbReference>